<reference evidence="1" key="2">
    <citation type="submission" date="2015-03" db="UniProtKB">
        <authorList>
            <consortium name="EnsemblPlants"/>
        </authorList>
    </citation>
    <scope>IDENTIFICATION</scope>
</reference>
<reference evidence="1" key="1">
    <citation type="journal article" date="2009" name="Rice">
        <title>De Novo Next Generation Sequencing of Plant Genomes.</title>
        <authorList>
            <person name="Rounsley S."/>
            <person name="Marri P.R."/>
            <person name="Yu Y."/>
            <person name="He R."/>
            <person name="Sisneros N."/>
            <person name="Goicoechea J.L."/>
            <person name="Lee S.J."/>
            <person name="Angelova A."/>
            <person name="Kudrna D."/>
            <person name="Luo M."/>
            <person name="Affourtit J."/>
            <person name="Desany B."/>
            <person name="Knight J."/>
            <person name="Niazi F."/>
            <person name="Egholm M."/>
            <person name="Wing R.A."/>
        </authorList>
    </citation>
    <scope>NUCLEOTIDE SEQUENCE [LARGE SCALE GENOMIC DNA]</scope>
    <source>
        <strain evidence="1">cv. IRGC 105608</strain>
    </source>
</reference>
<name>A0A0D3G985_9ORYZ</name>
<proteinExistence type="predicted"/>
<dbReference type="Proteomes" id="UP000026960">
    <property type="component" value="Chromosome 5"/>
</dbReference>
<organism evidence="1">
    <name type="scientific">Oryza barthii</name>
    <dbReference type="NCBI Taxonomy" id="65489"/>
    <lineage>
        <taxon>Eukaryota</taxon>
        <taxon>Viridiplantae</taxon>
        <taxon>Streptophyta</taxon>
        <taxon>Embryophyta</taxon>
        <taxon>Tracheophyta</taxon>
        <taxon>Spermatophyta</taxon>
        <taxon>Magnoliopsida</taxon>
        <taxon>Liliopsida</taxon>
        <taxon>Poales</taxon>
        <taxon>Poaceae</taxon>
        <taxon>BOP clade</taxon>
        <taxon>Oryzoideae</taxon>
        <taxon>Oryzeae</taxon>
        <taxon>Oryzinae</taxon>
        <taxon>Oryza</taxon>
    </lineage>
</organism>
<sequence length="59" mass="6253">MEVEPNEVAACGDWPAGGTGAVCPRGGGGLVGSGAMVHLWYIGRWWMAGENLARPWPDR</sequence>
<keyword evidence="2" id="KW-1185">Reference proteome</keyword>
<accession>A0A0D3G985</accession>
<dbReference type="HOGENOM" id="CLU_2964528_0_0_1"/>
<dbReference type="EnsemblPlants" id="OBART05G21090.1">
    <property type="protein sequence ID" value="OBART05G21090.1"/>
    <property type="gene ID" value="OBART05G21090"/>
</dbReference>
<dbReference type="AlphaFoldDB" id="A0A0D3G985"/>
<protein>
    <submittedName>
        <fullName evidence="1">Uncharacterized protein</fullName>
    </submittedName>
</protein>
<dbReference type="PaxDb" id="65489-OBART05G21090.1"/>
<evidence type="ECO:0000313" key="2">
    <source>
        <dbReference type="Proteomes" id="UP000026960"/>
    </source>
</evidence>
<evidence type="ECO:0000313" key="1">
    <source>
        <dbReference type="EnsemblPlants" id="OBART05G21090.1"/>
    </source>
</evidence>
<dbReference type="Gramene" id="OBART05G21090.1">
    <property type="protein sequence ID" value="OBART05G21090.1"/>
    <property type="gene ID" value="OBART05G21090"/>
</dbReference>